<organism evidence="7">
    <name type="scientific">Calcidiscus leptoporus</name>
    <dbReference type="NCBI Taxonomy" id="127549"/>
    <lineage>
        <taxon>Eukaryota</taxon>
        <taxon>Haptista</taxon>
        <taxon>Haptophyta</taxon>
        <taxon>Prymnesiophyceae</taxon>
        <taxon>Coccolithales</taxon>
        <taxon>Calcidiscaceae</taxon>
        <taxon>Calcidiscus</taxon>
    </lineage>
</organism>
<gene>
    <name evidence="7" type="ORF">CLEP1334_LOCUS24656</name>
</gene>
<dbReference type="Pfam" id="PF13639">
    <property type="entry name" value="zf-RING_2"/>
    <property type="match status" value="1"/>
</dbReference>
<feature type="region of interest" description="Disordered" evidence="5">
    <location>
        <begin position="1"/>
        <end position="65"/>
    </location>
</feature>
<dbReference type="Pfam" id="PF19026">
    <property type="entry name" value="UBA_HYPK"/>
    <property type="match status" value="1"/>
</dbReference>
<dbReference type="InterPro" id="IPR013083">
    <property type="entry name" value="Znf_RING/FYVE/PHD"/>
</dbReference>
<dbReference type="AlphaFoldDB" id="A0A7S0JEE3"/>
<dbReference type="GO" id="GO:0005854">
    <property type="term" value="C:nascent polypeptide-associated complex"/>
    <property type="evidence" value="ECO:0007669"/>
    <property type="project" value="InterPro"/>
</dbReference>
<evidence type="ECO:0000259" key="6">
    <source>
        <dbReference type="PROSITE" id="PS50089"/>
    </source>
</evidence>
<dbReference type="InterPro" id="IPR044034">
    <property type="entry name" value="NAC-like_UBA"/>
</dbReference>
<dbReference type="SUPFAM" id="SSF57850">
    <property type="entry name" value="RING/U-box"/>
    <property type="match status" value="1"/>
</dbReference>
<keyword evidence="2 4" id="KW-0863">Zinc-finger</keyword>
<dbReference type="InterPro" id="IPR001841">
    <property type="entry name" value="Znf_RING"/>
</dbReference>
<dbReference type="Gene3D" id="3.30.40.10">
    <property type="entry name" value="Zinc/RING finger domain, C3HC4 (zinc finger)"/>
    <property type="match status" value="1"/>
</dbReference>
<reference evidence="7" key="1">
    <citation type="submission" date="2021-01" db="EMBL/GenBank/DDBJ databases">
        <authorList>
            <person name="Corre E."/>
            <person name="Pelletier E."/>
            <person name="Niang G."/>
            <person name="Scheremetjew M."/>
            <person name="Finn R."/>
            <person name="Kale V."/>
            <person name="Holt S."/>
            <person name="Cochrane G."/>
            <person name="Meng A."/>
            <person name="Brown T."/>
            <person name="Cohen L."/>
        </authorList>
    </citation>
    <scope>NUCLEOTIDE SEQUENCE</scope>
    <source>
        <strain evidence="7">RCC1130</strain>
    </source>
</reference>
<feature type="domain" description="RING-type" evidence="6">
    <location>
        <begin position="159"/>
        <end position="206"/>
    </location>
</feature>
<sequence>MSRSDSYGSLPELETDTETEDSDEEEERLAQQHTRLVERRPAENDGPMPRARTPARVRHRTSTTSGLRASTAFANHLLEHVESLESRLLAIEADLYADIRAPRDIQADLQVIQAEPPMLVLAASRITSAVPTNRRGIMPSPQTLPTIVRQIANEDSTTCPICFEAFDQELAGRLEVVTSCNHAFCYSCMERLCVMWSFHNGCPICRRPMQLDLLSAVRRVEEEENEARTGGLSSVETTRVPPDQQLDEQAIELIIEQTGVSRVEASEALKSHQGDIVNAIMQLLL</sequence>
<feature type="compositionally biased region" description="Acidic residues" evidence="5">
    <location>
        <begin position="13"/>
        <end position="27"/>
    </location>
</feature>
<dbReference type="PROSITE" id="PS00518">
    <property type="entry name" value="ZF_RING_1"/>
    <property type="match status" value="1"/>
</dbReference>
<evidence type="ECO:0000256" key="4">
    <source>
        <dbReference type="PROSITE-ProRule" id="PRU00175"/>
    </source>
</evidence>
<dbReference type="InterPro" id="IPR017907">
    <property type="entry name" value="Znf_RING_CS"/>
</dbReference>
<name>A0A7S0JEE3_9EUKA</name>
<keyword evidence="3" id="KW-0862">Zinc</keyword>
<proteinExistence type="predicted"/>
<dbReference type="Gene3D" id="1.10.8.10">
    <property type="entry name" value="DNA helicase RuvA subunit, C-terminal domain"/>
    <property type="match status" value="1"/>
</dbReference>
<keyword evidence="1" id="KW-0479">Metal-binding</keyword>
<evidence type="ECO:0000256" key="1">
    <source>
        <dbReference type="ARBA" id="ARBA00022723"/>
    </source>
</evidence>
<dbReference type="InterPro" id="IPR016641">
    <property type="entry name" value="EGD2/NACA0like"/>
</dbReference>
<dbReference type="PANTHER" id="PTHR21713">
    <property type="entry name" value="NASCENT POLYPEPTIDE ASSOCIATED COMPLEX ALPHA SUBUNIT-RELATED"/>
    <property type="match status" value="1"/>
</dbReference>
<evidence type="ECO:0000256" key="2">
    <source>
        <dbReference type="ARBA" id="ARBA00022771"/>
    </source>
</evidence>
<dbReference type="GO" id="GO:0008270">
    <property type="term" value="F:zinc ion binding"/>
    <property type="evidence" value="ECO:0007669"/>
    <property type="project" value="UniProtKB-KW"/>
</dbReference>
<accession>A0A7S0JEE3</accession>
<dbReference type="EMBL" id="HBER01049144">
    <property type="protein sequence ID" value="CAD8549366.1"/>
    <property type="molecule type" value="Transcribed_RNA"/>
</dbReference>
<dbReference type="SMART" id="SM00184">
    <property type="entry name" value="RING"/>
    <property type="match status" value="1"/>
</dbReference>
<dbReference type="CDD" id="cd14278">
    <property type="entry name" value="UBA_NAC_like"/>
    <property type="match status" value="1"/>
</dbReference>
<dbReference type="PROSITE" id="PS50089">
    <property type="entry name" value="ZF_RING_2"/>
    <property type="match status" value="1"/>
</dbReference>
<evidence type="ECO:0000313" key="7">
    <source>
        <dbReference type="EMBL" id="CAD8549366.1"/>
    </source>
</evidence>
<protein>
    <recommendedName>
        <fullName evidence="6">RING-type domain-containing protein</fullName>
    </recommendedName>
</protein>
<evidence type="ECO:0000256" key="3">
    <source>
        <dbReference type="ARBA" id="ARBA00022833"/>
    </source>
</evidence>
<evidence type="ECO:0000256" key="5">
    <source>
        <dbReference type="SAM" id="MobiDB-lite"/>
    </source>
</evidence>